<evidence type="ECO:0000313" key="4">
    <source>
        <dbReference type="EMBL" id="EIW86361.1"/>
    </source>
</evidence>
<reference evidence="5" key="1">
    <citation type="journal article" date="2012" name="Science">
        <title>The Paleozoic origin of enzymatic lignin decomposition reconstructed from 31 fungal genomes.</title>
        <authorList>
            <person name="Floudas D."/>
            <person name="Binder M."/>
            <person name="Riley R."/>
            <person name="Barry K."/>
            <person name="Blanchette R.A."/>
            <person name="Henrissat B."/>
            <person name="Martinez A.T."/>
            <person name="Otillar R."/>
            <person name="Spatafora J.W."/>
            <person name="Yadav J.S."/>
            <person name="Aerts A."/>
            <person name="Benoit I."/>
            <person name="Boyd A."/>
            <person name="Carlson A."/>
            <person name="Copeland A."/>
            <person name="Coutinho P.M."/>
            <person name="de Vries R.P."/>
            <person name="Ferreira P."/>
            <person name="Findley K."/>
            <person name="Foster B."/>
            <person name="Gaskell J."/>
            <person name="Glotzer D."/>
            <person name="Gorecki P."/>
            <person name="Heitman J."/>
            <person name="Hesse C."/>
            <person name="Hori C."/>
            <person name="Igarashi K."/>
            <person name="Jurgens J.A."/>
            <person name="Kallen N."/>
            <person name="Kersten P."/>
            <person name="Kohler A."/>
            <person name="Kuees U."/>
            <person name="Kumar T.K.A."/>
            <person name="Kuo A."/>
            <person name="LaButti K."/>
            <person name="Larrondo L.F."/>
            <person name="Lindquist E."/>
            <person name="Ling A."/>
            <person name="Lombard V."/>
            <person name="Lucas S."/>
            <person name="Lundell T."/>
            <person name="Martin R."/>
            <person name="McLaughlin D.J."/>
            <person name="Morgenstern I."/>
            <person name="Morin E."/>
            <person name="Murat C."/>
            <person name="Nagy L.G."/>
            <person name="Nolan M."/>
            <person name="Ohm R.A."/>
            <person name="Patyshakuliyeva A."/>
            <person name="Rokas A."/>
            <person name="Ruiz-Duenas F.J."/>
            <person name="Sabat G."/>
            <person name="Salamov A."/>
            <person name="Samejima M."/>
            <person name="Schmutz J."/>
            <person name="Slot J.C."/>
            <person name="St John F."/>
            <person name="Stenlid J."/>
            <person name="Sun H."/>
            <person name="Sun S."/>
            <person name="Syed K."/>
            <person name="Tsang A."/>
            <person name="Wiebenga A."/>
            <person name="Young D."/>
            <person name="Pisabarro A."/>
            <person name="Eastwood D.C."/>
            <person name="Martin F."/>
            <person name="Cullen D."/>
            <person name="Grigoriev I.V."/>
            <person name="Hibbett D.S."/>
        </authorList>
    </citation>
    <scope>NUCLEOTIDE SEQUENCE [LARGE SCALE GENOMIC DNA]</scope>
    <source>
        <strain evidence="5">RWD-64-598 SS2</strain>
    </source>
</reference>
<proteinExistence type="inferred from homology"/>
<dbReference type="GO" id="GO:0051131">
    <property type="term" value="P:chaperone-mediated protein complex assembly"/>
    <property type="evidence" value="ECO:0007669"/>
    <property type="project" value="TreeGrafter"/>
</dbReference>
<feature type="compositionally biased region" description="Gly residues" evidence="2">
    <location>
        <begin position="183"/>
        <end position="193"/>
    </location>
</feature>
<dbReference type="GeneID" id="19199090"/>
<organism evidence="4 5">
    <name type="scientific">Coniophora puteana (strain RWD-64-598)</name>
    <name type="common">Brown rot fungus</name>
    <dbReference type="NCBI Taxonomy" id="741705"/>
    <lineage>
        <taxon>Eukaryota</taxon>
        <taxon>Fungi</taxon>
        <taxon>Dikarya</taxon>
        <taxon>Basidiomycota</taxon>
        <taxon>Agaricomycotina</taxon>
        <taxon>Agaricomycetes</taxon>
        <taxon>Agaricomycetidae</taxon>
        <taxon>Boletales</taxon>
        <taxon>Coniophorineae</taxon>
        <taxon>Coniophoraceae</taxon>
        <taxon>Coniophora</taxon>
    </lineage>
</organism>
<dbReference type="PANTHER" id="PTHR22932">
    <property type="entry name" value="TELOMERASE-BINDING PROTEIN P23 HSP90 CO-CHAPERONE"/>
    <property type="match status" value="1"/>
</dbReference>
<evidence type="ECO:0000256" key="2">
    <source>
        <dbReference type="SAM" id="MobiDB-lite"/>
    </source>
</evidence>
<dbReference type="Proteomes" id="UP000053558">
    <property type="component" value="Unassembled WGS sequence"/>
</dbReference>
<evidence type="ECO:0000259" key="3">
    <source>
        <dbReference type="PROSITE" id="PS51203"/>
    </source>
</evidence>
<feature type="region of interest" description="Disordered" evidence="2">
    <location>
        <begin position="182"/>
        <end position="224"/>
    </location>
</feature>
<dbReference type="OrthoDB" id="1564555at2759"/>
<comment type="caution">
    <text evidence="4">The sequence shown here is derived from an EMBL/GenBank/DDBJ whole genome shotgun (WGS) entry which is preliminary data.</text>
</comment>
<feature type="compositionally biased region" description="Acidic residues" evidence="2">
    <location>
        <begin position="197"/>
        <end position="213"/>
    </location>
</feature>
<accession>A0A5M3N665</accession>
<dbReference type="SUPFAM" id="SSF49764">
    <property type="entry name" value="HSP20-like chaperones"/>
    <property type="match status" value="1"/>
</dbReference>
<sequence>MSTHPEVLWAQRSSTTEAEKNVVFLTVNLPDINDKSVEYTLTPTSISFKADAGTTEKRSYAFSLDLFAEVVPEESKRSLSSRSFVVVLRKKEHTAEYWPRLTKEKLKLPFIKTDFSKWVDEDEQDDAEPDEDLGGMGGGMGDMGGMGGMPGMGGMGGMPGMGGMGGMPGMGGLDMQQMMANLGAGGAGLGDLGSEGAEADGDEIDDGDDDDEGPPPLEDAEPAK</sequence>
<dbReference type="GO" id="GO:0005829">
    <property type="term" value="C:cytosol"/>
    <property type="evidence" value="ECO:0007669"/>
    <property type="project" value="TreeGrafter"/>
</dbReference>
<dbReference type="CDD" id="cd06465">
    <property type="entry name" value="p23_hB-ind1_like"/>
    <property type="match status" value="1"/>
</dbReference>
<dbReference type="InterPro" id="IPR007052">
    <property type="entry name" value="CS_dom"/>
</dbReference>
<dbReference type="InterPro" id="IPR045250">
    <property type="entry name" value="p23-like"/>
</dbReference>
<feature type="compositionally biased region" description="Acidic residues" evidence="2">
    <location>
        <begin position="120"/>
        <end position="133"/>
    </location>
</feature>
<dbReference type="KEGG" id="cput:CONPUDRAFT_114567"/>
<dbReference type="OMA" id="EEGPYWP"/>
<dbReference type="PANTHER" id="PTHR22932:SF1">
    <property type="entry name" value="CO-CHAPERONE PROTEIN DAF-41"/>
    <property type="match status" value="1"/>
</dbReference>
<feature type="region of interest" description="Disordered" evidence="2">
    <location>
        <begin position="120"/>
        <end position="151"/>
    </location>
</feature>
<evidence type="ECO:0000256" key="1">
    <source>
        <dbReference type="ARBA" id="ARBA00025733"/>
    </source>
</evidence>
<dbReference type="RefSeq" id="XP_007763196.1">
    <property type="nucleotide sequence ID" value="XM_007765006.1"/>
</dbReference>
<comment type="similarity">
    <text evidence="1">Belongs to the p23/wos2 family.</text>
</comment>
<protein>
    <submittedName>
        <fullName evidence="4">HSP20-like chaperone</fullName>
    </submittedName>
</protein>
<dbReference type="PROSITE" id="PS51203">
    <property type="entry name" value="CS"/>
    <property type="match status" value="1"/>
</dbReference>
<dbReference type="InterPro" id="IPR008978">
    <property type="entry name" value="HSP20-like_chaperone"/>
</dbReference>
<dbReference type="Gene3D" id="2.60.40.790">
    <property type="match status" value="1"/>
</dbReference>
<keyword evidence="5" id="KW-1185">Reference proteome</keyword>
<dbReference type="Pfam" id="PF04969">
    <property type="entry name" value="CS"/>
    <property type="match status" value="1"/>
</dbReference>
<name>A0A5M3N665_CONPW</name>
<dbReference type="GO" id="GO:0051087">
    <property type="term" value="F:protein-folding chaperone binding"/>
    <property type="evidence" value="ECO:0007669"/>
    <property type="project" value="TreeGrafter"/>
</dbReference>
<dbReference type="AlphaFoldDB" id="A0A5M3N665"/>
<feature type="domain" description="CS" evidence="3">
    <location>
        <begin position="2"/>
        <end position="102"/>
    </location>
</feature>
<dbReference type="GO" id="GO:0051879">
    <property type="term" value="F:Hsp90 protein binding"/>
    <property type="evidence" value="ECO:0007669"/>
    <property type="project" value="InterPro"/>
</dbReference>
<feature type="compositionally biased region" description="Gly residues" evidence="2">
    <location>
        <begin position="134"/>
        <end position="151"/>
    </location>
</feature>
<dbReference type="GO" id="GO:0006457">
    <property type="term" value="P:protein folding"/>
    <property type="evidence" value="ECO:0007669"/>
    <property type="project" value="TreeGrafter"/>
</dbReference>
<gene>
    <name evidence="4" type="ORF">CONPUDRAFT_114567</name>
</gene>
<dbReference type="EMBL" id="JH711573">
    <property type="protein sequence ID" value="EIW86361.1"/>
    <property type="molecule type" value="Genomic_DNA"/>
</dbReference>
<dbReference type="FunFam" id="2.60.40.790:FF:000013">
    <property type="entry name" value="Very-long-chain (3R)-3-hydroxyacyl-CoA dehydratase"/>
    <property type="match status" value="1"/>
</dbReference>
<dbReference type="GO" id="GO:0005634">
    <property type="term" value="C:nucleus"/>
    <property type="evidence" value="ECO:0007669"/>
    <property type="project" value="TreeGrafter"/>
</dbReference>
<evidence type="ECO:0000313" key="5">
    <source>
        <dbReference type="Proteomes" id="UP000053558"/>
    </source>
</evidence>